<accession>A0A329BDQ2</accession>
<gene>
    <name evidence="2" type="ORF">BX591_13646</name>
</gene>
<reference evidence="2 3" key="1">
    <citation type="submission" date="2018-06" db="EMBL/GenBank/DDBJ databases">
        <title>Genomic Encyclopedia of Type Strains, Phase III (KMG-III): the genomes of soil and plant-associated and newly described type strains.</title>
        <authorList>
            <person name="Whitman W."/>
        </authorList>
    </citation>
    <scope>NUCLEOTIDE SEQUENCE [LARGE SCALE GENOMIC DNA]</scope>
    <source>
        <strain evidence="2 3">LMG 23644</strain>
    </source>
</reference>
<evidence type="ECO:0000313" key="2">
    <source>
        <dbReference type="EMBL" id="RAS20529.1"/>
    </source>
</evidence>
<protein>
    <submittedName>
        <fullName evidence="2">Uncharacterized protein</fullName>
    </submittedName>
</protein>
<proteinExistence type="predicted"/>
<keyword evidence="1" id="KW-0812">Transmembrane</keyword>
<organism evidence="2 3">
    <name type="scientific">Paraburkholderia bryophila</name>
    <dbReference type="NCBI Taxonomy" id="420952"/>
    <lineage>
        <taxon>Bacteria</taxon>
        <taxon>Pseudomonadati</taxon>
        <taxon>Pseudomonadota</taxon>
        <taxon>Betaproteobacteria</taxon>
        <taxon>Burkholderiales</taxon>
        <taxon>Burkholderiaceae</taxon>
        <taxon>Paraburkholderia</taxon>
    </lineage>
</organism>
<name>A0A329BDQ2_9BURK</name>
<keyword evidence="1" id="KW-1133">Transmembrane helix</keyword>
<dbReference type="AlphaFoldDB" id="A0A329BDQ2"/>
<feature type="transmembrane region" description="Helical" evidence="1">
    <location>
        <begin position="83"/>
        <end position="103"/>
    </location>
</feature>
<comment type="caution">
    <text evidence="2">The sequence shown here is derived from an EMBL/GenBank/DDBJ whole genome shotgun (WGS) entry which is preliminary data.</text>
</comment>
<feature type="transmembrane region" description="Helical" evidence="1">
    <location>
        <begin position="124"/>
        <end position="142"/>
    </location>
</feature>
<evidence type="ECO:0000256" key="1">
    <source>
        <dbReference type="SAM" id="Phobius"/>
    </source>
</evidence>
<dbReference type="OrthoDB" id="9094516at2"/>
<keyword evidence="1" id="KW-0472">Membrane</keyword>
<dbReference type="Proteomes" id="UP000248918">
    <property type="component" value="Unassembled WGS sequence"/>
</dbReference>
<dbReference type="EMBL" id="QLTK01000036">
    <property type="protein sequence ID" value="RAS20529.1"/>
    <property type="molecule type" value="Genomic_DNA"/>
</dbReference>
<feature type="transmembrane region" description="Helical" evidence="1">
    <location>
        <begin position="52"/>
        <end position="71"/>
    </location>
</feature>
<feature type="transmembrane region" description="Helical" evidence="1">
    <location>
        <begin position="12"/>
        <end position="31"/>
    </location>
</feature>
<sequence length="148" mass="15848">MIDFLSRLSWLFFNVGVPILAPIALLPLLGFSRFYRRASKGIAIRSVQGGQLLWVGISMCASACYEIGGALGNAPSDGARALLFAGLVWHGMFIVTSSIIVSFGTADSMPRAAGENSEKVSERLLMWASLVITTLVAASYSISHYSLT</sequence>
<evidence type="ECO:0000313" key="3">
    <source>
        <dbReference type="Proteomes" id="UP000248918"/>
    </source>
</evidence>